<dbReference type="InterPro" id="IPR000426">
    <property type="entry name" value="Proteasome_asu_N"/>
</dbReference>
<feature type="region of interest" description="Disordered" evidence="6">
    <location>
        <begin position="253"/>
        <end position="282"/>
    </location>
</feature>
<evidence type="ECO:0000256" key="6">
    <source>
        <dbReference type="SAM" id="MobiDB-lite"/>
    </source>
</evidence>
<dbReference type="SMART" id="SM00948">
    <property type="entry name" value="Proteasome_A_N"/>
    <property type="match status" value="1"/>
</dbReference>
<evidence type="ECO:0000256" key="1">
    <source>
        <dbReference type="ARBA" id="ARBA00022490"/>
    </source>
</evidence>
<comment type="caution">
    <text evidence="8">The sequence shown here is derived from an EMBL/GenBank/DDBJ whole genome shotgun (WGS) entry which is preliminary data.</text>
</comment>
<dbReference type="PANTHER" id="PTHR11599">
    <property type="entry name" value="PROTEASOME SUBUNIT ALPHA/BETA"/>
    <property type="match status" value="1"/>
</dbReference>
<accession>A0A8H7QCE7</accession>
<dbReference type="Pfam" id="PF00227">
    <property type="entry name" value="Proteasome"/>
    <property type="match status" value="1"/>
</dbReference>
<keyword evidence="9" id="KW-1185">Reference proteome</keyword>
<dbReference type="Proteomes" id="UP000612746">
    <property type="component" value="Unassembled WGS sequence"/>
</dbReference>
<sequence length="282" mass="31151">MWALTFQSKTMLNSFRNQYDNDVSTWSPQGRIHQLEYALEAVKQGSAAVGLRSKDYAVLLVLKRSSGELASYQKKLIKVDDHMGIAIAGLTSDARDLSNFMRTEAMRSKMLFDQPLPVGRIVSAIGEKAQKRTVMYGERPFGVGLLVIGYDETGPHLYECSPSGNNLEYYAMSIGARSQSAKTYLESKFAEFDSASLEDLVKHGLQALRDTLQQDSELTTENTSIGIVGVDREFEIIEGEDLKRYLDLIGDTGRPRRGQGTATSAADAQLTEDIAPMDTDSV</sequence>
<keyword evidence="1 5" id="KW-0963">Cytoplasm</keyword>
<proteinExistence type="inferred from homology"/>
<evidence type="ECO:0000256" key="3">
    <source>
        <dbReference type="ARBA" id="ARBA00023242"/>
    </source>
</evidence>
<dbReference type="AlphaFoldDB" id="A0A8H7QCE7"/>
<dbReference type="Gene3D" id="3.60.20.10">
    <property type="entry name" value="Glutamine Phosphoribosylpyrophosphate, subunit 1, domain 1"/>
    <property type="match status" value="1"/>
</dbReference>
<dbReference type="CDD" id="cd03749">
    <property type="entry name" value="proteasome_alpha_type_1"/>
    <property type="match status" value="1"/>
</dbReference>
<gene>
    <name evidence="8" type="ORF">INT44_004427</name>
</gene>
<dbReference type="PROSITE" id="PS51475">
    <property type="entry name" value="PROTEASOME_ALPHA_2"/>
    <property type="match status" value="1"/>
</dbReference>
<dbReference type="GO" id="GO:0005634">
    <property type="term" value="C:nucleus"/>
    <property type="evidence" value="ECO:0007669"/>
    <property type="project" value="UniProtKB-SubCell"/>
</dbReference>
<evidence type="ECO:0000256" key="5">
    <source>
        <dbReference type="RuleBase" id="RU000551"/>
    </source>
</evidence>
<evidence type="ECO:0000259" key="7">
    <source>
        <dbReference type="PROSITE" id="PS00388"/>
    </source>
</evidence>
<feature type="domain" description="Proteasome alpha-type subunits" evidence="7">
    <location>
        <begin position="19"/>
        <end position="41"/>
    </location>
</feature>
<comment type="subcellular location">
    <subcellularLocation>
        <location evidence="5">Cytoplasm</location>
    </subcellularLocation>
    <subcellularLocation>
        <location evidence="5">Nucleus</location>
    </subcellularLocation>
</comment>
<evidence type="ECO:0000256" key="2">
    <source>
        <dbReference type="ARBA" id="ARBA00022942"/>
    </source>
</evidence>
<name>A0A8H7QCE7_9FUNG</name>
<dbReference type="PROSITE" id="PS00388">
    <property type="entry name" value="PROTEASOME_ALPHA_1"/>
    <property type="match status" value="1"/>
</dbReference>
<dbReference type="FunFam" id="3.60.20.10:FF:000016">
    <property type="entry name" value="Proteasome subunit alpha type-6"/>
    <property type="match status" value="1"/>
</dbReference>
<dbReference type="SUPFAM" id="SSF56235">
    <property type="entry name" value="N-terminal nucleophile aminohydrolases (Ntn hydrolases)"/>
    <property type="match status" value="1"/>
</dbReference>
<dbReference type="InterPro" id="IPR023332">
    <property type="entry name" value="Proteasome_alpha-type"/>
</dbReference>
<keyword evidence="2 4" id="KW-0647">Proteasome</keyword>
<evidence type="ECO:0000313" key="8">
    <source>
        <dbReference type="EMBL" id="KAG2189285.1"/>
    </source>
</evidence>
<comment type="subunit">
    <text evidence="5">The 26S proteasome consists of a 20S proteasome core and two 19S regulatory subunits.</text>
</comment>
<evidence type="ECO:0000313" key="9">
    <source>
        <dbReference type="Proteomes" id="UP000612746"/>
    </source>
</evidence>
<dbReference type="EMBL" id="JAEPRA010000001">
    <property type="protein sequence ID" value="KAG2189285.1"/>
    <property type="molecule type" value="Genomic_DNA"/>
</dbReference>
<dbReference type="InterPro" id="IPR050115">
    <property type="entry name" value="Proteasome_alpha"/>
</dbReference>
<dbReference type="OrthoDB" id="431557at2759"/>
<dbReference type="GO" id="GO:0019773">
    <property type="term" value="C:proteasome core complex, alpha-subunit complex"/>
    <property type="evidence" value="ECO:0007669"/>
    <property type="project" value="UniProtKB-UniRule"/>
</dbReference>
<dbReference type="InterPro" id="IPR035144">
    <property type="entry name" value="Proteasome_alpha1"/>
</dbReference>
<organism evidence="8 9">
    <name type="scientific">Umbelopsis vinacea</name>
    <dbReference type="NCBI Taxonomy" id="44442"/>
    <lineage>
        <taxon>Eukaryota</taxon>
        <taxon>Fungi</taxon>
        <taxon>Fungi incertae sedis</taxon>
        <taxon>Mucoromycota</taxon>
        <taxon>Mucoromycotina</taxon>
        <taxon>Umbelopsidomycetes</taxon>
        <taxon>Umbelopsidales</taxon>
        <taxon>Umbelopsidaceae</taxon>
        <taxon>Umbelopsis</taxon>
    </lineage>
</organism>
<dbReference type="InterPro" id="IPR001353">
    <property type="entry name" value="Proteasome_sua/b"/>
</dbReference>
<dbReference type="Pfam" id="PF10584">
    <property type="entry name" value="Proteasome_A_N"/>
    <property type="match status" value="1"/>
</dbReference>
<keyword evidence="3 5" id="KW-0539">Nucleus</keyword>
<evidence type="ECO:0000256" key="4">
    <source>
        <dbReference type="PROSITE-ProRule" id="PRU00808"/>
    </source>
</evidence>
<dbReference type="GO" id="GO:0006511">
    <property type="term" value="P:ubiquitin-dependent protein catabolic process"/>
    <property type="evidence" value="ECO:0007669"/>
    <property type="project" value="InterPro"/>
</dbReference>
<dbReference type="GO" id="GO:0005737">
    <property type="term" value="C:cytoplasm"/>
    <property type="evidence" value="ECO:0007669"/>
    <property type="project" value="UniProtKB-SubCell"/>
</dbReference>
<dbReference type="InterPro" id="IPR029055">
    <property type="entry name" value="Ntn_hydrolases_N"/>
</dbReference>
<reference evidence="8" key="1">
    <citation type="submission" date="2020-12" db="EMBL/GenBank/DDBJ databases">
        <title>Metabolic potential, ecology and presence of endohyphal bacteria is reflected in genomic diversity of Mucoromycotina.</title>
        <authorList>
            <person name="Muszewska A."/>
            <person name="Okrasinska A."/>
            <person name="Steczkiewicz K."/>
            <person name="Drgas O."/>
            <person name="Orlowska M."/>
            <person name="Perlinska-Lenart U."/>
            <person name="Aleksandrzak-Piekarczyk T."/>
            <person name="Szatraj K."/>
            <person name="Zielenkiewicz U."/>
            <person name="Pilsyk S."/>
            <person name="Malc E."/>
            <person name="Mieczkowski P."/>
            <person name="Kruszewska J.S."/>
            <person name="Biernat P."/>
            <person name="Pawlowska J."/>
        </authorList>
    </citation>
    <scope>NUCLEOTIDE SEQUENCE</scope>
    <source>
        <strain evidence="8">WA0000051536</strain>
    </source>
</reference>
<comment type="similarity">
    <text evidence="4 5">Belongs to the peptidase T1A family.</text>
</comment>
<protein>
    <recommendedName>
        <fullName evidence="5">Proteasome subunit alpha type</fullName>
    </recommendedName>
</protein>